<keyword evidence="3" id="KW-1185">Reference proteome</keyword>
<dbReference type="EMBL" id="RSCE01000002">
    <property type="protein sequence ID" value="RSH86830.1"/>
    <property type="molecule type" value="Genomic_DNA"/>
</dbReference>
<name>A0A427Y6W8_9TREE</name>
<dbReference type="Proteomes" id="UP000279236">
    <property type="component" value="Unassembled WGS sequence"/>
</dbReference>
<comment type="caution">
    <text evidence="2">The sequence shown here is derived from an EMBL/GenBank/DDBJ whole genome shotgun (WGS) entry which is preliminary data.</text>
</comment>
<gene>
    <name evidence="2" type="ORF">EHS24_005105</name>
</gene>
<dbReference type="AlphaFoldDB" id="A0A427Y6W8"/>
<evidence type="ECO:0000256" key="1">
    <source>
        <dbReference type="SAM" id="MobiDB-lite"/>
    </source>
</evidence>
<accession>A0A427Y6W8</accession>
<proteinExistence type="predicted"/>
<dbReference type="GeneID" id="39589648"/>
<protein>
    <submittedName>
        <fullName evidence="2">Uncharacterized protein</fullName>
    </submittedName>
</protein>
<feature type="region of interest" description="Disordered" evidence="1">
    <location>
        <begin position="1"/>
        <end position="37"/>
    </location>
</feature>
<reference evidence="2 3" key="1">
    <citation type="submission" date="2018-11" db="EMBL/GenBank/DDBJ databases">
        <title>Genome sequence of Apiotrichum porosum DSM 27194.</title>
        <authorList>
            <person name="Aliyu H."/>
            <person name="Gorte O."/>
            <person name="Ochsenreither K."/>
        </authorList>
    </citation>
    <scope>NUCLEOTIDE SEQUENCE [LARGE SCALE GENOMIC DNA]</scope>
    <source>
        <strain evidence="2 3">DSM 27194</strain>
    </source>
</reference>
<organism evidence="2 3">
    <name type="scientific">Apiotrichum porosum</name>
    <dbReference type="NCBI Taxonomy" id="105984"/>
    <lineage>
        <taxon>Eukaryota</taxon>
        <taxon>Fungi</taxon>
        <taxon>Dikarya</taxon>
        <taxon>Basidiomycota</taxon>
        <taxon>Agaricomycotina</taxon>
        <taxon>Tremellomycetes</taxon>
        <taxon>Trichosporonales</taxon>
        <taxon>Trichosporonaceae</taxon>
        <taxon>Apiotrichum</taxon>
    </lineage>
</organism>
<sequence length="310" mass="34772">MSTSCPGVEELPDPPAKNKTRNTEAEGSSTTITDQANANVVLPPAAASEMDAAPTAVTINHIFYPHLMDSILQHPDSWLAMRTASKTYYQQVQRLMYRHLAIRYDILPAGETNIEGLGPFYKLLEHTEILDIPLGLPAHDLDWFVDQLENLKAVRLYQFAHRPAPGHVVTNITHWMSVGPGAYFINGDPFDLTSPLLQDMVFIFHAKQDMTTSATSHFQWERFVDVITDIMVRSEEFTTTTTFVDFPTAPKDPRLPLATLKDEFLEALETALEGCDVADRSACLDKLHFLSLDEYASQLAPGEFEADYRL</sequence>
<evidence type="ECO:0000313" key="3">
    <source>
        <dbReference type="Proteomes" id="UP000279236"/>
    </source>
</evidence>
<dbReference type="RefSeq" id="XP_028479615.1">
    <property type="nucleotide sequence ID" value="XM_028620643.1"/>
</dbReference>
<feature type="compositionally biased region" description="Polar residues" evidence="1">
    <location>
        <begin position="25"/>
        <end position="35"/>
    </location>
</feature>
<evidence type="ECO:0000313" key="2">
    <source>
        <dbReference type="EMBL" id="RSH86830.1"/>
    </source>
</evidence>